<gene>
    <name evidence="2" type="ORF">L596_010039</name>
</gene>
<reference evidence="2 3" key="1">
    <citation type="journal article" date="2015" name="Genome Biol.">
        <title>Comparative genomics of Steinernema reveals deeply conserved gene regulatory networks.</title>
        <authorList>
            <person name="Dillman A.R."/>
            <person name="Macchietto M."/>
            <person name="Porter C.F."/>
            <person name="Rogers A."/>
            <person name="Williams B."/>
            <person name="Antoshechkin I."/>
            <person name="Lee M.M."/>
            <person name="Goodwin Z."/>
            <person name="Lu X."/>
            <person name="Lewis E.E."/>
            <person name="Goodrich-Blair H."/>
            <person name="Stock S.P."/>
            <person name="Adams B.J."/>
            <person name="Sternberg P.W."/>
            <person name="Mortazavi A."/>
        </authorList>
    </citation>
    <scope>NUCLEOTIDE SEQUENCE [LARGE SCALE GENOMIC DNA]</scope>
    <source>
        <strain evidence="2 3">ALL</strain>
    </source>
</reference>
<keyword evidence="1" id="KW-1133">Transmembrane helix</keyword>
<dbReference type="EMBL" id="AZBU02000002">
    <property type="protein sequence ID" value="TKR95948.1"/>
    <property type="molecule type" value="Genomic_DNA"/>
</dbReference>
<proteinExistence type="predicted"/>
<name>A0A4U5PHC5_STECR</name>
<accession>A0A4U5PHC5</accession>
<evidence type="ECO:0000313" key="2">
    <source>
        <dbReference type="EMBL" id="TKR95948.1"/>
    </source>
</evidence>
<organism evidence="2 3">
    <name type="scientific">Steinernema carpocapsae</name>
    <name type="common">Entomopathogenic nematode</name>
    <dbReference type="NCBI Taxonomy" id="34508"/>
    <lineage>
        <taxon>Eukaryota</taxon>
        <taxon>Metazoa</taxon>
        <taxon>Ecdysozoa</taxon>
        <taxon>Nematoda</taxon>
        <taxon>Chromadorea</taxon>
        <taxon>Rhabditida</taxon>
        <taxon>Tylenchina</taxon>
        <taxon>Panagrolaimomorpha</taxon>
        <taxon>Strongyloidoidea</taxon>
        <taxon>Steinernematidae</taxon>
        <taxon>Steinernema</taxon>
    </lineage>
</organism>
<keyword evidence="1" id="KW-0812">Transmembrane</keyword>
<keyword evidence="1" id="KW-0472">Membrane</keyword>
<protein>
    <submittedName>
        <fullName evidence="2">Uncharacterized protein</fullName>
    </submittedName>
</protein>
<reference evidence="2 3" key="2">
    <citation type="journal article" date="2019" name="G3 (Bethesda)">
        <title>Hybrid Assembly of the Genome of the Entomopathogenic Nematode Steinernema carpocapsae Identifies the X-Chromosome.</title>
        <authorList>
            <person name="Serra L."/>
            <person name="Macchietto M."/>
            <person name="Macias-Munoz A."/>
            <person name="McGill C.J."/>
            <person name="Rodriguez I.M."/>
            <person name="Rodriguez B."/>
            <person name="Murad R."/>
            <person name="Mortazavi A."/>
        </authorList>
    </citation>
    <scope>NUCLEOTIDE SEQUENCE [LARGE SCALE GENOMIC DNA]</scope>
    <source>
        <strain evidence="2 3">ALL</strain>
    </source>
</reference>
<evidence type="ECO:0000256" key="1">
    <source>
        <dbReference type="SAM" id="Phobius"/>
    </source>
</evidence>
<comment type="caution">
    <text evidence="2">The sequence shown here is derived from an EMBL/GenBank/DDBJ whole genome shotgun (WGS) entry which is preliminary data.</text>
</comment>
<feature type="transmembrane region" description="Helical" evidence="1">
    <location>
        <begin position="42"/>
        <end position="75"/>
    </location>
</feature>
<evidence type="ECO:0000313" key="3">
    <source>
        <dbReference type="Proteomes" id="UP000298663"/>
    </source>
</evidence>
<sequence length="77" mass="8955">MDDDLDIDNETAYDDVKKIFIGSRECEWDSENPWKEFSKIRYAVGVIDVAIFPVILIPYVFVIYVSLIFLFGPYIPS</sequence>
<keyword evidence="3" id="KW-1185">Reference proteome</keyword>
<dbReference type="AlphaFoldDB" id="A0A4U5PHC5"/>
<dbReference type="Proteomes" id="UP000298663">
    <property type="component" value="Unassembled WGS sequence"/>
</dbReference>